<dbReference type="GO" id="GO:1905039">
    <property type="term" value="P:carboxylic acid transmembrane transport"/>
    <property type="evidence" value="ECO:0007669"/>
    <property type="project" value="UniProtKB-ARBA"/>
</dbReference>
<comment type="caution">
    <text evidence="6">The sequence shown here is derived from an EMBL/GenBank/DDBJ whole genome shotgun (WGS) entry which is preliminary data.</text>
</comment>
<dbReference type="PANTHER" id="PTHR10283">
    <property type="entry name" value="SOLUTE CARRIER FAMILY 13 MEMBER"/>
    <property type="match status" value="1"/>
</dbReference>
<keyword evidence="3 5" id="KW-1133">Transmembrane helix</keyword>
<organism evidence="6 7">
    <name type="scientific">Rehaibacterium terrae</name>
    <dbReference type="NCBI Taxonomy" id="1341696"/>
    <lineage>
        <taxon>Bacteria</taxon>
        <taxon>Pseudomonadati</taxon>
        <taxon>Pseudomonadota</taxon>
        <taxon>Gammaproteobacteria</taxon>
        <taxon>Lysobacterales</taxon>
        <taxon>Lysobacteraceae</taxon>
        <taxon>Rehaibacterium</taxon>
    </lineage>
</organism>
<accession>A0A7W8DEX0</accession>
<dbReference type="PANTHER" id="PTHR10283:SF82">
    <property type="entry name" value="SOLUTE CARRIER FAMILY 13 MEMBER 2"/>
    <property type="match status" value="1"/>
</dbReference>
<sequence>MPIADRIRWAGLAAGPLAAALLYLLLPVADAGGLSDAGRATAAIGVWMALWWMTEAIPLAATALLPVVLFPLTGALPAAQALRPYASDIVFLFMGGFMIGLAMQRWGLHTRIALGIVRLVGTAPMRLVAGFMLATASLSLWISNTAATVMLLPVGISCIELLRRHLDESDPATAAALRNLGTCLMLGIAYGASIGGLGTLIGSPPNLVLANYARAELGQEITMLAWMKIGLPLVALMLPLCWLYLTRLVFPVRLRVPDAARTEIHDELGRIGPMNRGERIVLVVFVGTALGWIFRPQLVALTGLEALTDTTVAMCGALALFLLPVDWRRREFALDWETAQKLPWGVLLLFGGGLSLAAAIGTNGVDAWLASGFAGLAGVKPLWVLLAATTLIVFLTELSSNTATANTFIPILAAAAIGLGIEPMPVLFAAALAATCAFMLPVATPPNAIVFASGLVGIGQMMRAGLGLNLMAIVLIALAIRLFGDWLLPAW</sequence>
<feature type="transmembrane region" description="Helical" evidence="5">
    <location>
        <begin position="427"/>
        <end position="452"/>
    </location>
</feature>
<keyword evidence="2 5" id="KW-0812">Transmembrane</keyword>
<feature type="transmembrane region" description="Helical" evidence="5">
    <location>
        <begin position="368"/>
        <end position="396"/>
    </location>
</feature>
<feature type="transmembrane region" description="Helical" evidence="5">
    <location>
        <begin position="464"/>
        <end position="484"/>
    </location>
</feature>
<feature type="transmembrane region" description="Helical" evidence="5">
    <location>
        <begin position="403"/>
        <end position="421"/>
    </location>
</feature>
<reference evidence="6 7" key="1">
    <citation type="submission" date="2020-08" db="EMBL/GenBank/DDBJ databases">
        <title>Genomic Encyclopedia of Type Strains, Phase IV (KMG-IV): sequencing the most valuable type-strain genomes for metagenomic binning, comparative biology and taxonomic classification.</title>
        <authorList>
            <person name="Goeker M."/>
        </authorList>
    </citation>
    <scope>NUCLEOTIDE SEQUENCE [LARGE SCALE GENOMIC DNA]</scope>
    <source>
        <strain evidence="6 7">DSM 25897</strain>
    </source>
</reference>
<evidence type="ECO:0000256" key="4">
    <source>
        <dbReference type="ARBA" id="ARBA00023136"/>
    </source>
</evidence>
<evidence type="ECO:0000313" key="7">
    <source>
        <dbReference type="Proteomes" id="UP000519004"/>
    </source>
</evidence>
<name>A0A7W8DEX0_9GAMM</name>
<evidence type="ECO:0000256" key="1">
    <source>
        <dbReference type="ARBA" id="ARBA00004141"/>
    </source>
</evidence>
<dbReference type="NCBIfam" id="TIGR00785">
    <property type="entry name" value="dass"/>
    <property type="match status" value="1"/>
</dbReference>
<dbReference type="GO" id="GO:0008514">
    <property type="term" value="F:organic anion transmembrane transporter activity"/>
    <property type="evidence" value="ECO:0007669"/>
    <property type="project" value="UniProtKB-ARBA"/>
</dbReference>
<feature type="transmembrane region" description="Helical" evidence="5">
    <location>
        <begin position="183"/>
        <end position="203"/>
    </location>
</feature>
<keyword evidence="4 5" id="KW-0472">Membrane</keyword>
<dbReference type="AlphaFoldDB" id="A0A7W8DEX0"/>
<feature type="transmembrane region" description="Helical" evidence="5">
    <location>
        <begin position="280"/>
        <end position="300"/>
    </location>
</feature>
<evidence type="ECO:0000256" key="2">
    <source>
        <dbReference type="ARBA" id="ARBA00022692"/>
    </source>
</evidence>
<dbReference type="InterPro" id="IPR001898">
    <property type="entry name" value="SLC13A/DASS"/>
</dbReference>
<gene>
    <name evidence="6" type="ORF">HNQ58_001903</name>
</gene>
<protein>
    <submittedName>
        <fullName evidence="6">Sodium-dependent dicarboxylate transporter 2/3/5</fullName>
    </submittedName>
</protein>
<dbReference type="RefSeq" id="WP_183948668.1">
    <property type="nucleotide sequence ID" value="NZ_JACHHX010000013.1"/>
</dbReference>
<comment type="subcellular location">
    <subcellularLocation>
        <location evidence="1">Membrane</location>
        <topology evidence="1">Multi-pass membrane protein</topology>
    </subcellularLocation>
</comment>
<feature type="transmembrane region" description="Helical" evidence="5">
    <location>
        <begin position="306"/>
        <end position="323"/>
    </location>
</feature>
<proteinExistence type="predicted"/>
<keyword evidence="7" id="KW-1185">Reference proteome</keyword>
<dbReference type="Proteomes" id="UP000519004">
    <property type="component" value="Unassembled WGS sequence"/>
</dbReference>
<feature type="transmembrane region" description="Helical" evidence="5">
    <location>
        <begin position="344"/>
        <end position="362"/>
    </location>
</feature>
<feature type="transmembrane region" description="Helical" evidence="5">
    <location>
        <begin position="59"/>
        <end position="79"/>
    </location>
</feature>
<feature type="transmembrane region" description="Helical" evidence="5">
    <location>
        <begin position="85"/>
        <end position="103"/>
    </location>
</feature>
<dbReference type="GO" id="GO:0005886">
    <property type="term" value="C:plasma membrane"/>
    <property type="evidence" value="ECO:0007669"/>
    <property type="project" value="TreeGrafter"/>
</dbReference>
<feature type="transmembrane region" description="Helical" evidence="5">
    <location>
        <begin position="7"/>
        <end position="26"/>
    </location>
</feature>
<feature type="transmembrane region" description="Helical" evidence="5">
    <location>
        <begin position="223"/>
        <end position="245"/>
    </location>
</feature>
<evidence type="ECO:0000256" key="3">
    <source>
        <dbReference type="ARBA" id="ARBA00022989"/>
    </source>
</evidence>
<evidence type="ECO:0000313" key="6">
    <source>
        <dbReference type="EMBL" id="MBB5015993.1"/>
    </source>
</evidence>
<dbReference type="Pfam" id="PF00939">
    <property type="entry name" value="Na_sulph_symp"/>
    <property type="match status" value="1"/>
</dbReference>
<evidence type="ECO:0000256" key="5">
    <source>
        <dbReference type="SAM" id="Phobius"/>
    </source>
</evidence>
<feature type="transmembrane region" description="Helical" evidence="5">
    <location>
        <begin position="115"/>
        <end position="134"/>
    </location>
</feature>
<dbReference type="EMBL" id="JACHHX010000013">
    <property type="protein sequence ID" value="MBB5015993.1"/>
    <property type="molecule type" value="Genomic_DNA"/>
</dbReference>